<protein>
    <recommendedName>
        <fullName evidence="3">Transglycosylase SLT domain-containing protein</fullName>
    </recommendedName>
</protein>
<evidence type="ECO:0008006" key="3">
    <source>
        <dbReference type="Google" id="ProtNLM"/>
    </source>
</evidence>
<dbReference type="EMBL" id="PCVC01000032">
    <property type="protein sequence ID" value="PIQ67016.1"/>
    <property type="molecule type" value="Genomic_DNA"/>
</dbReference>
<comment type="caution">
    <text evidence="1">The sequence shown here is derived from an EMBL/GenBank/DDBJ whole genome shotgun (WGS) entry which is preliminary data.</text>
</comment>
<name>A0A2H0K700_9BACT</name>
<reference evidence="1 2" key="1">
    <citation type="submission" date="2017-09" db="EMBL/GenBank/DDBJ databases">
        <title>Depth-based differentiation of microbial function through sediment-hosted aquifers and enrichment of novel symbionts in the deep terrestrial subsurface.</title>
        <authorList>
            <person name="Probst A.J."/>
            <person name="Ladd B."/>
            <person name="Jarett J.K."/>
            <person name="Geller-Mcgrath D.E."/>
            <person name="Sieber C.M."/>
            <person name="Emerson J.B."/>
            <person name="Anantharaman K."/>
            <person name="Thomas B.C."/>
            <person name="Malmstrom R."/>
            <person name="Stieglmeier M."/>
            <person name="Klingl A."/>
            <person name="Woyke T."/>
            <person name="Ryan C.M."/>
            <person name="Banfield J.F."/>
        </authorList>
    </citation>
    <scope>NUCLEOTIDE SEQUENCE [LARGE SCALE GENOMIC DNA]</scope>
    <source>
        <strain evidence="1">CG11_big_fil_rev_8_21_14_0_20_40_24</strain>
    </source>
</reference>
<evidence type="ECO:0000313" key="1">
    <source>
        <dbReference type="EMBL" id="PIQ67016.1"/>
    </source>
</evidence>
<evidence type="ECO:0000313" key="2">
    <source>
        <dbReference type="Proteomes" id="UP000229834"/>
    </source>
</evidence>
<dbReference type="AlphaFoldDB" id="A0A2H0K700"/>
<accession>A0A2H0K700</accession>
<proteinExistence type="predicted"/>
<gene>
    <name evidence="1" type="ORF">COV95_00985</name>
</gene>
<dbReference type="Proteomes" id="UP000229834">
    <property type="component" value="Unassembled WGS sequence"/>
</dbReference>
<sequence length="112" mass="13250">MEQVVRKSTTKEKVEEYFEDIPILVDIARCESHFRQTDSEGNLIRGKVNRYDVGVMQINELYHLEKAEELGFDIHSLEGNLSFARYLYENEGERPWMSSSKCWSSYHDIVRK</sequence>
<organism evidence="1 2">
    <name type="scientific">Candidatus Zambryskibacteria bacterium CG11_big_fil_rev_8_21_14_0_20_40_24</name>
    <dbReference type="NCBI Taxonomy" id="1975116"/>
    <lineage>
        <taxon>Bacteria</taxon>
        <taxon>Candidatus Zambryskiibacteriota</taxon>
    </lineage>
</organism>